<dbReference type="AlphaFoldDB" id="A0A250F753"/>
<name>A0A250F753_CAPSP</name>
<dbReference type="InterPro" id="IPR011990">
    <property type="entry name" value="TPR-like_helical_dom_sf"/>
</dbReference>
<evidence type="ECO:0000313" key="2">
    <source>
        <dbReference type="Proteomes" id="UP000217334"/>
    </source>
</evidence>
<accession>A0A250F753</accession>
<evidence type="ECO:0000313" key="1">
    <source>
        <dbReference type="EMBL" id="ATA79806.1"/>
    </source>
</evidence>
<dbReference type="Proteomes" id="UP000217334">
    <property type="component" value="Chromosome"/>
</dbReference>
<sequence>MKHSILIVLLSLIGIVAYSQEKQAKETYSEEEKLAMVEAKCEKGDSESCEKLYFYYLNRKKYDTEGQYIIKMVKKLKDLKRPKYVFMWGIATSEGHYATEIIPQDFLKGMKMVKEAADMDYPPAQMMIADFYSISEDSKGLRKAVYYLNCACESEYTPACETLIALGDFDKRIYNNELREKMWKAFDESGDKYLIRGRYDELRDKLRKEKFVNN</sequence>
<proteinExistence type="predicted"/>
<dbReference type="SUPFAM" id="SSF81901">
    <property type="entry name" value="HCP-like"/>
    <property type="match status" value="1"/>
</dbReference>
<reference evidence="2" key="1">
    <citation type="submission" date="2017-06" db="EMBL/GenBank/DDBJ databases">
        <title>Capnocytophaga spp. assemblies.</title>
        <authorList>
            <person name="Gulvik C.A."/>
        </authorList>
    </citation>
    <scope>NUCLEOTIDE SEQUENCE [LARGE SCALE GENOMIC DNA]</scope>
    <source>
        <strain evidence="2">H4486</strain>
    </source>
</reference>
<organism evidence="1 2">
    <name type="scientific">Capnocytophaga sputigena</name>
    <dbReference type="NCBI Taxonomy" id="1019"/>
    <lineage>
        <taxon>Bacteria</taxon>
        <taxon>Pseudomonadati</taxon>
        <taxon>Bacteroidota</taxon>
        <taxon>Flavobacteriia</taxon>
        <taxon>Flavobacteriales</taxon>
        <taxon>Flavobacteriaceae</taxon>
        <taxon>Capnocytophaga</taxon>
    </lineage>
</organism>
<protein>
    <recommendedName>
        <fullName evidence="3">Sel1 repeat family protein</fullName>
    </recommendedName>
</protein>
<dbReference type="Gene3D" id="1.25.40.10">
    <property type="entry name" value="Tetratricopeptide repeat domain"/>
    <property type="match status" value="1"/>
</dbReference>
<gene>
    <name evidence="1" type="ORF">CGC59_09000</name>
</gene>
<evidence type="ECO:0008006" key="3">
    <source>
        <dbReference type="Google" id="ProtNLM"/>
    </source>
</evidence>
<dbReference type="EMBL" id="CP022383">
    <property type="protein sequence ID" value="ATA79806.1"/>
    <property type="molecule type" value="Genomic_DNA"/>
</dbReference>
<dbReference type="RefSeq" id="WP_095901668.1">
    <property type="nucleotide sequence ID" value="NZ_CP022383.1"/>
</dbReference>